<reference evidence="2" key="1">
    <citation type="submission" date="2019-10" db="EMBL/GenBank/DDBJ databases">
        <authorList>
            <consortium name="DOE Joint Genome Institute"/>
            <person name="Kuo A."/>
            <person name="Miyauchi S."/>
            <person name="Kiss E."/>
            <person name="Drula E."/>
            <person name="Kohler A."/>
            <person name="Sanchez-Garcia M."/>
            <person name="Andreopoulos B."/>
            <person name="Barry K.W."/>
            <person name="Bonito G."/>
            <person name="Buee M."/>
            <person name="Carver A."/>
            <person name="Chen C."/>
            <person name="Cichocki N."/>
            <person name="Clum A."/>
            <person name="Culley D."/>
            <person name="Crous P.W."/>
            <person name="Fauchery L."/>
            <person name="Girlanda M."/>
            <person name="Hayes R."/>
            <person name="Keri Z."/>
            <person name="LaButti K."/>
            <person name="Lipzen A."/>
            <person name="Lombard V."/>
            <person name="Magnuson J."/>
            <person name="Maillard F."/>
            <person name="Morin E."/>
            <person name="Murat C."/>
            <person name="Nolan M."/>
            <person name="Ohm R."/>
            <person name="Pangilinan J."/>
            <person name="Pereira M."/>
            <person name="Perotto S."/>
            <person name="Peter M."/>
            <person name="Riley R."/>
            <person name="Sitrit Y."/>
            <person name="Stielow B."/>
            <person name="Szollosi G."/>
            <person name="Zifcakova L."/>
            <person name="Stursova M."/>
            <person name="Spatafora J.W."/>
            <person name="Tedersoo L."/>
            <person name="Vaario L.-M."/>
            <person name="Yamada A."/>
            <person name="Yan M."/>
            <person name="Wang P."/>
            <person name="Xu J."/>
            <person name="Bruns T."/>
            <person name="Baldrian P."/>
            <person name="Vilgalys R."/>
            <person name="Henrissat B."/>
            <person name="Grigoriev I.V."/>
            <person name="Hibbett D."/>
            <person name="Nagy L.G."/>
            <person name="Martin F.M."/>
        </authorList>
    </citation>
    <scope>NUCLEOTIDE SEQUENCE</scope>
    <source>
        <strain evidence="2">Prilba</strain>
    </source>
</reference>
<protein>
    <submittedName>
        <fullName evidence="2">Uncharacterized protein</fullName>
    </submittedName>
</protein>
<proteinExistence type="predicted"/>
<dbReference type="AlphaFoldDB" id="A0A9P5K0J1"/>
<keyword evidence="3" id="KW-1185">Reference proteome</keyword>
<dbReference type="OrthoDB" id="3265684at2759"/>
<gene>
    <name evidence="2" type="ORF">DFH94DRAFT_187857</name>
</gene>
<sequence>MPTQKRFDIATPYVRTILDLISAAAHTAGPTVARFAKQIESQLLSDVAEAAKTKATEFKNISEAAMAFDLTYEEKWPTWRENYLWNIEDSPETMNFVTGPRIETLMRNYYDNFDRSTEAGCRIGIDIILNECLTVMKGNALETQLIEDIRPRTPNRWDRIMVHCEVPFSHEILTPVGEFSPGSIVSGRVDQSIGFVIRSRTKAPNYGFHSLLLVIDAKVAGCVNQALPQLIVYLACLRHSRLQRQRNNASVYGVASDGFTFIFVAISHEGVLKRSKTFDILETPEDLRVVLGCLKYVLETTADMSPNLTPERNGPLNGGHPGQTVDETGDADEPMLLDNRPDEDEADDKDVYFSAYY</sequence>
<comment type="caution">
    <text evidence="2">The sequence shown here is derived from an EMBL/GenBank/DDBJ whole genome shotgun (WGS) entry which is preliminary data.</text>
</comment>
<feature type="region of interest" description="Disordered" evidence="1">
    <location>
        <begin position="304"/>
        <end position="349"/>
    </location>
</feature>
<evidence type="ECO:0000313" key="3">
    <source>
        <dbReference type="Proteomes" id="UP000759537"/>
    </source>
</evidence>
<dbReference type="EMBL" id="WHVB01000020">
    <property type="protein sequence ID" value="KAF8472392.1"/>
    <property type="molecule type" value="Genomic_DNA"/>
</dbReference>
<dbReference type="Proteomes" id="UP000759537">
    <property type="component" value="Unassembled WGS sequence"/>
</dbReference>
<organism evidence="2 3">
    <name type="scientific">Russula ochroleuca</name>
    <dbReference type="NCBI Taxonomy" id="152965"/>
    <lineage>
        <taxon>Eukaryota</taxon>
        <taxon>Fungi</taxon>
        <taxon>Dikarya</taxon>
        <taxon>Basidiomycota</taxon>
        <taxon>Agaricomycotina</taxon>
        <taxon>Agaricomycetes</taxon>
        <taxon>Russulales</taxon>
        <taxon>Russulaceae</taxon>
        <taxon>Russula</taxon>
    </lineage>
</organism>
<accession>A0A9P5K0J1</accession>
<reference evidence="2" key="2">
    <citation type="journal article" date="2020" name="Nat. Commun.">
        <title>Large-scale genome sequencing of mycorrhizal fungi provides insights into the early evolution of symbiotic traits.</title>
        <authorList>
            <person name="Miyauchi S."/>
            <person name="Kiss E."/>
            <person name="Kuo A."/>
            <person name="Drula E."/>
            <person name="Kohler A."/>
            <person name="Sanchez-Garcia M."/>
            <person name="Morin E."/>
            <person name="Andreopoulos B."/>
            <person name="Barry K.W."/>
            <person name="Bonito G."/>
            <person name="Buee M."/>
            <person name="Carver A."/>
            <person name="Chen C."/>
            <person name="Cichocki N."/>
            <person name="Clum A."/>
            <person name="Culley D."/>
            <person name="Crous P.W."/>
            <person name="Fauchery L."/>
            <person name="Girlanda M."/>
            <person name="Hayes R.D."/>
            <person name="Keri Z."/>
            <person name="LaButti K."/>
            <person name="Lipzen A."/>
            <person name="Lombard V."/>
            <person name="Magnuson J."/>
            <person name="Maillard F."/>
            <person name="Murat C."/>
            <person name="Nolan M."/>
            <person name="Ohm R.A."/>
            <person name="Pangilinan J."/>
            <person name="Pereira M.F."/>
            <person name="Perotto S."/>
            <person name="Peter M."/>
            <person name="Pfister S."/>
            <person name="Riley R."/>
            <person name="Sitrit Y."/>
            <person name="Stielow J.B."/>
            <person name="Szollosi G."/>
            <person name="Zifcakova L."/>
            <person name="Stursova M."/>
            <person name="Spatafora J.W."/>
            <person name="Tedersoo L."/>
            <person name="Vaario L.M."/>
            <person name="Yamada A."/>
            <person name="Yan M."/>
            <person name="Wang P."/>
            <person name="Xu J."/>
            <person name="Bruns T."/>
            <person name="Baldrian P."/>
            <person name="Vilgalys R."/>
            <person name="Dunand C."/>
            <person name="Henrissat B."/>
            <person name="Grigoriev I.V."/>
            <person name="Hibbett D."/>
            <person name="Nagy L.G."/>
            <person name="Martin F.M."/>
        </authorList>
    </citation>
    <scope>NUCLEOTIDE SEQUENCE</scope>
    <source>
        <strain evidence="2">Prilba</strain>
    </source>
</reference>
<feature type="compositionally biased region" description="Acidic residues" evidence="1">
    <location>
        <begin position="327"/>
        <end position="348"/>
    </location>
</feature>
<evidence type="ECO:0000256" key="1">
    <source>
        <dbReference type="SAM" id="MobiDB-lite"/>
    </source>
</evidence>
<name>A0A9P5K0J1_9AGAM</name>
<evidence type="ECO:0000313" key="2">
    <source>
        <dbReference type="EMBL" id="KAF8472392.1"/>
    </source>
</evidence>